<dbReference type="Proteomes" id="UP000193240">
    <property type="component" value="Unassembled WGS sequence"/>
</dbReference>
<evidence type="ECO:0000313" key="2">
    <source>
        <dbReference type="Proteomes" id="UP000193240"/>
    </source>
</evidence>
<reference evidence="1 2" key="1">
    <citation type="journal article" date="2017" name="Genome Announc.">
        <title>Genome sequence of the saprophytic ascomycete Epicoccum nigrum ICMP 19927 strain isolated from New Zealand.</title>
        <authorList>
            <person name="Fokin M."/>
            <person name="Fleetwood D."/>
            <person name="Weir B.S."/>
            <person name="Villas-Boas S.G."/>
        </authorList>
    </citation>
    <scope>NUCLEOTIDE SEQUENCE [LARGE SCALE GENOMIC DNA]</scope>
    <source>
        <strain evidence="1 2">ICMP 19927</strain>
    </source>
</reference>
<dbReference type="EMBL" id="KZ107850">
    <property type="protein sequence ID" value="OSS46697.1"/>
    <property type="molecule type" value="Genomic_DNA"/>
</dbReference>
<protein>
    <submittedName>
        <fullName evidence="1">Uncharacterized protein</fullName>
    </submittedName>
</protein>
<organism evidence="1 2">
    <name type="scientific">Epicoccum nigrum</name>
    <name type="common">Soil fungus</name>
    <name type="synonym">Epicoccum purpurascens</name>
    <dbReference type="NCBI Taxonomy" id="105696"/>
    <lineage>
        <taxon>Eukaryota</taxon>
        <taxon>Fungi</taxon>
        <taxon>Dikarya</taxon>
        <taxon>Ascomycota</taxon>
        <taxon>Pezizomycotina</taxon>
        <taxon>Dothideomycetes</taxon>
        <taxon>Pleosporomycetidae</taxon>
        <taxon>Pleosporales</taxon>
        <taxon>Pleosporineae</taxon>
        <taxon>Didymellaceae</taxon>
        <taxon>Epicoccum</taxon>
    </lineage>
</organism>
<dbReference type="AlphaFoldDB" id="A0A1Y2LTY9"/>
<accession>A0A1Y2LTY9</accession>
<gene>
    <name evidence="1" type="ORF">B5807_08840</name>
</gene>
<keyword evidence="2" id="KW-1185">Reference proteome</keyword>
<name>A0A1Y2LTY9_EPING</name>
<sequence length="546" mass="61564">MVLVISLSCMQLNVDVSCNAASHAHPLPTQPSPRAREEQRVRALVARQPIALNLQGLPFERAPTVTDVLMPKIRRSELNEKVNPSHLDLTTCWKGLTHSQSTELAMWYHFLHRSLHAEVRMRIRESLIGDLFQSEEPVNEVYLVPRIFDYLRSAPSHRLINISFVNLTDNMLSMFHEKKFRETVASTSSGSQFSDGGLPRFLHYFLHVQDCFLNGQYLAVEFGFEYTQSLIKANGKVTWQPPDVRFLALPERLSPGEEYRITPFMSRDSLGVQQVTYALPRSSLNFCWDTPKQRFRAIVPNYADEDVHIAETVLKVTLTTPFPRDVRFERECRWVIRLEIAPAKSGCEPIRAFAGNTKGLGCSLELDDELQEIIRQANRNAGHYSDLRRYVENTLPACLSLQKKKVSGPRVSSQTCHPKRRRHEYTEDCKDESWNYAHDVASTPLNAYQDSACPFIPSAAVADSGIPATKAVKVATHPDALQQQQIMRNYEEFAGRKSRGDAGLASPVSDGERTVFESIFLHGDDVWSPATEGSALDFESAAAGEA</sequence>
<proteinExistence type="predicted"/>
<dbReference type="InParanoid" id="A0A1Y2LTY9"/>
<evidence type="ECO:0000313" key="1">
    <source>
        <dbReference type="EMBL" id="OSS46697.1"/>
    </source>
</evidence>